<evidence type="ECO:0000259" key="8">
    <source>
        <dbReference type="PROSITE" id="PS50880"/>
    </source>
</evidence>
<dbReference type="SUPFAM" id="SSF111304">
    <property type="entry name" value="Recombination protein RecR"/>
    <property type="match status" value="1"/>
</dbReference>
<dbReference type="Gene3D" id="6.10.250.240">
    <property type="match status" value="1"/>
</dbReference>
<evidence type="ECO:0000256" key="5">
    <source>
        <dbReference type="ARBA" id="ARBA00023172"/>
    </source>
</evidence>
<dbReference type="PROSITE" id="PS50880">
    <property type="entry name" value="TOPRIM"/>
    <property type="match status" value="1"/>
</dbReference>
<keyword evidence="3 7" id="KW-0863">Zinc-finger</keyword>
<keyword evidence="6 7" id="KW-0234">DNA repair</keyword>
<keyword evidence="4 7" id="KW-0862">Zinc</keyword>
<evidence type="ECO:0000256" key="2">
    <source>
        <dbReference type="ARBA" id="ARBA00022763"/>
    </source>
</evidence>
<protein>
    <recommendedName>
        <fullName evidence="7">Recombination protein RecR</fullName>
    </recommendedName>
</protein>
<comment type="function">
    <text evidence="7">May play a role in DNA repair. It seems to be involved in an RecBC-independent recombinational process of DNA repair. It may act with RecF and RecO.</text>
</comment>
<dbReference type="SMART" id="SM00493">
    <property type="entry name" value="TOPRIM"/>
    <property type="match status" value="1"/>
</dbReference>
<dbReference type="InterPro" id="IPR034137">
    <property type="entry name" value="TOPRIM_RecR"/>
</dbReference>
<dbReference type="PANTHER" id="PTHR30446:SF0">
    <property type="entry name" value="RECOMBINATION PROTEIN RECR"/>
    <property type="match status" value="1"/>
</dbReference>
<dbReference type="Pfam" id="PF13662">
    <property type="entry name" value="Toprim_4"/>
    <property type="match status" value="1"/>
</dbReference>
<dbReference type="Pfam" id="PF02132">
    <property type="entry name" value="RecR_ZnF"/>
    <property type="match status" value="1"/>
</dbReference>
<dbReference type="Pfam" id="PF21176">
    <property type="entry name" value="RecR_HhH"/>
    <property type="match status" value="1"/>
</dbReference>
<dbReference type="RefSeq" id="WP_345369748.1">
    <property type="nucleotide sequence ID" value="NZ_BAABJX010000018.1"/>
</dbReference>
<dbReference type="Gene3D" id="3.40.1360.10">
    <property type="match status" value="1"/>
</dbReference>
<sequence length="201" mass="22396">MNYPSKLIEEAVQEIAKLPGIGKKTALRLVFFLLKQETEEVKKLSAALLNLREKIRYCQRCGNIAEETLCQVCASPSRDKTVLCIVEGITDVMAIESTTTYHGVYHILGGVISPLEGIGPEELNIPALIERIKQEGVQEVIFALNASMEADTTAFYITRKLKELPVKITTIARGIPVGGELEYIDELTLSRSIQERVSYRQ</sequence>
<dbReference type="Gene3D" id="1.10.8.420">
    <property type="entry name" value="RecR Domain 1"/>
    <property type="match status" value="1"/>
</dbReference>
<dbReference type="CDD" id="cd01025">
    <property type="entry name" value="TOPRIM_recR"/>
    <property type="match status" value="1"/>
</dbReference>
<keyword evidence="10" id="KW-1185">Reference proteome</keyword>
<dbReference type="PANTHER" id="PTHR30446">
    <property type="entry name" value="RECOMBINATION PROTEIN RECR"/>
    <property type="match status" value="1"/>
</dbReference>
<evidence type="ECO:0000256" key="7">
    <source>
        <dbReference type="HAMAP-Rule" id="MF_00017"/>
    </source>
</evidence>
<dbReference type="PROSITE" id="PS01300">
    <property type="entry name" value="RECR"/>
    <property type="match status" value="1"/>
</dbReference>
<evidence type="ECO:0000256" key="6">
    <source>
        <dbReference type="ARBA" id="ARBA00023204"/>
    </source>
</evidence>
<accession>A0ABP9D6W5</accession>
<dbReference type="InterPro" id="IPR015967">
    <property type="entry name" value="Rcmb_RecR_Znf"/>
</dbReference>
<keyword evidence="5 7" id="KW-0233">DNA recombination</keyword>
<evidence type="ECO:0000256" key="1">
    <source>
        <dbReference type="ARBA" id="ARBA00022723"/>
    </source>
</evidence>
<dbReference type="EMBL" id="BAABJX010000018">
    <property type="protein sequence ID" value="GAA4827290.1"/>
    <property type="molecule type" value="Genomic_DNA"/>
</dbReference>
<gene>
    <name evidence="7 9" type="primary">recR</name>
    <name evidence="9" type="ORF">GCM10023331_10110</name>
</gene>
<feature type="zinc finger region" description="C4-type" evidence="7">
    <location>
        <begin position="58"/>
        <end position="73"/>
    </location>
</feature>
<dbReference type="HAMAP" id="MF_00017">
    <property type="entry name" value="RecR"/>
    <property type="match status" value="1"/>
</dbReference>
<evidence type="ECO:0000256" key="4">
    <source>
        <dbReference type="ARBA" id="ARBA00022833"/>
    </source>
</evidence>
<dbReference type="Pfam" id="PF21175">
    <property type="entry name" value="RecR_C"/>
    <property type="match status" value="1"/>
</dbReference>
<dbReference type="Proteomes" id="UP001500298">
    <property type="component" value="Unassembled WGS sequence"/>
</dbReference>
<feature type="domain" description="Toprim" evidence="8">
    <location>
        <begin position="81"/>
        <end position="176"/>
    </location>
</feature>
<dbReference type="NCBIfam" id="TIGR00615">
    <property type="entry name" value="recR"/>
    <property type="match status" value="1"/>
</dbReference>
<dbReference type="InterPro" id="IPR006171">
    <property type="entry name" value="TOPRIM_dom"/>
</dbReference>
<evidence type="ECO:0000313" key="9">
    <source>
        <dbReference type="EMBL" id="GAA4827290.1"/>
    </source>
</evidence>
<keyword evidence="2 7" id="KW-0227">DNA damage</keyword>
<proteinExistence type="inferred from homology"/>
<organism evidence="9 10">
    <name type="scientific">Algivirga pacifica</name>
    <dbReference type="NCBI Taxonomy" id="1162670"/>
    <lineage>
        <taxon>Bacteria</taxon>
        <taxon>Pseudomonadati</taxon>
        <taxon>Bacteroidota</taxon>
        <taxon>Cytophagia</taxon>
        <taxon>Cytophagales</taxon>
        <taxon>Flammeovirgaceae</taxon>
        <taxon>Algivirga</taxon>
    </lineage>
</organism>
<comment type="caution">
    <text evidence="9">The sequence shown here is derived from an EMBL/GenBank/DDBJ whole genome shotgun (WGS) entry which is preliminary data.</text>
</comment>
<name>A0ABP9D6W5_9BACT</name>
<evidence type="ECO:0000256" key="3">
    <source>
        <dbReference type="ARBA" id="ARBA00022771"/>
    </source>
</evidence>
<dbReference type="InterPro" id="IPR000093">
    <property type="entry name" value="DNA_Rcmb_RecR"/>
</dbReference>
<keyword evidence="1 7" id="KW-0479">Metal-binding</keyword>
<dbReference type="InterPro" id="IPR023627">
    <property type="entry name" value="Rcmb_RecR"/>
</dbReference>
<evidence type="ECO:0000313" key="10">
    <source>
        <dbReference type="Proteomes" id="UP001500298"/>
    </source>
</evidence>
<reference evidence="10" key="1">
    <citation type="journal article" date="2019" name="Int. J. Syst. Evol. Microbiol.">
        <title>The Global Catalogue of Microorganisms (GCM) 10K type strain sequencing project: providing services to taxonomists for standard genome sequencing and annotation.</title>
        <authorList>
            <consortium name="The Broad Institute Genomics Platform"/>
            <consortium name="The Broad Institute Genome Sequencing Center for Infectious Disease"/>
            <person name="Wu L."/>
            <person name="Ma J."/>
        </authorList>
    </citation>
    <scope>NUCLEOTIDE SEQUENCE [LARGE SCALE GENOMIC DNA]</scope>
    <source>
        <strain evidence="10">JCM 18326</strain>
    </source>
</reference>
<comment type="similarity">
    <text evidence="7">Belongs to the RecR family.</text>
</comment>